<keyword evidence="1 6" id="KW-0240">DNA-directed RNA polymerase</keyword>
<dbReference type="InterPro" id="IPR010243">
    <property type="entry name" value="RNA_pol_bsu_bac"/>
</dbReference>
<dbReference type="InterPro" id="IPR015712">
    <property type="entry name" value="DNA-dir_RNA_pol_su2"/>
</dbReference>
<evidence type="ECO:0000256" key="3">
    <source>
        <dbReference type="ARBA" id="ARBA00022695"/>
    </source>
</evidence>
<dbReference type="FunFam" id="3.90.1800.10:FF:000001">
    <property type="entry name" value="DNA-directed RNA polymerase subunit beta"/>
    <property type="match status" value="1"/>
</dbReference>
<evidence type="ECO:0000259" key="13">
    <source>
        <dbReference type="Pfam" id="PF04565"/>
    </source>
</evidence>
<dbReference type="RefSeq" id="WP_113743151.1">
    <property type="nucleotide sequence ID" value="NZ_UAPV01000001.1"/>
</dbReference>
<feature type="domain" description="RNA polymerase Rpb2" evidence="13">
    <location>
        <begin position="661"/>
        <end position="728"/>
    </location>
</feature>
<dbReference type="InterPro" id="IPR007642">
    <property type="entry name" value="RNA_pol_Rpb2_2"/>
</dbReference>
<sequence length="1491" mass="166402">MVYSYTEQKRIRKDFGKRTKVLDTPYLLAVQLDSFKQFISSDPDSENGLVATFKSVFPIKSYSGNAELCYNSFHLGEPKFDVRECMIRGTTYSAPLKVKLSLIRYEKDAPKTVKERIEQDVYMGEIPLMTDNGTFVVNGTERVVVSQLHRSPGVFFDNDRGKTHPGRILFSARIIPYRGSWLDFEFDHRDNMFVRIDRRRKLPATVLLRALGYTTEQILDLFFDTVTIEFKSNKINMELVPERLRGETASFDIVVDKKVLVEKGKKITARHIRELKKAGKTSIDVPPEYLLDKIVAKDYKNKQGEIIVAANTVLTEQSLIALAENGIKKFDVLYTSQVDEGPFIADTLRNDSTRDLTSDEADRMAALFEIYKMMRPGEQPTTEAAEGLFNNLFFAEDRYDLSSVGRMKFDSRFVEIKHFKAGLERAFADSNNVFNTQESGIVLANGYVYAQYPQVVDLVKKYLDQGEIECMPSTTPDKCADKLLDFLDGFILKAKDDPKITAHDRFIHKVKIASKDGDIELNRAIIIPMSALNLKAKVEEIDGTVTDLKGKELTIVAPAEADSISGVLSHNDIIKVIRYLIKIRNGKETIDDIDHLGNRRIRSVGEMAENQFRIGLVRVERAVRERLSSGDLDNITPQELINAKPISAAIKEFFGSSQLSQFMDQNNPLSEVTHKRRISALGPGGLTRERAGFEVRDVHPTHYGRLCPIETPEGPNIGLINSLAVFSRCNDYGFLETPYRQVKNGLVSEDFEYLSAIDEGQYVIAQANTDLDENGNIIDEFVQCRYKGESVVRRKADVQFMDVSPQQVISVAAALIPFLEHDDANRALMGANMQRQAVPTVRSEKPFVGTGMERAVAVDSGVTIIAKRGGVIDHVDGGRIVVRVNADEITGMDDAGIDIYNLIKYTRSNQNTCINQRPCVSLYEKVKAGDVLADGSSTDLGELALGQNLRVAFMPWNGYNYEDSILVSERVAAKDRLTTIHIQELSCVARDTKLGPEEITADIPNVGESALSKLDESGIVYVGAEVVGGDILVGKVTPKGETQLTPEEKLLRAIFGEKASEVKDSSMRVPNGTSGTVVDVQIFTREGVEKDSRAREIEQMHIAKAKKDLDEEFSFLSRGLLGQVRTLLVKSGMTQEAVDAIADAELLKQRLKDDTAQRQLEIFAERLEVYRKEYQEKFEVASRKITEGDDLTPGVLKIVKVYLAVKRRIQPGDKMAGRHGNKGVISKICPIEDMPYDETGRPVDIVLNPLGVPSRMNIGQVLEVHLGLAAKGVGEMINRMLNEQKAIAELRTLLQKIYDLGETSQQVDIASMSDNEVMVLANNLRDGMTVATPVFDGADENCIKELLKLAGLPETGQMTLFDGTTGKAFERPVTVGYMYMLKLNHLVDDKMHARSTGSYSLVTQQPLGGKAQFGGQRFGEMEVWALEAYGAAYTLREMLTVKSDDVNGRTKMYKNIVDGAYRMDAGIPESFNVLLREIRSLGINIDLVRKD</sequence>
<evidence type="ECO:0000256" key="6">
    <source>
        <dbReference type="HAMAP-Rule" id="MF_01321"/>
    </source>
</evidence>
<dbReference type="Gene3D" id="2.40.50.150">
    <property type="match status" value="1"/>
</dbReference>
<dbReference type="InterPro" id="IPR014724">
    <property type="entry name" value="RNA_pol_RPB2_OB-fold"/>
</dbReference>
<evidence type="ECO:0000259" key="12">
    <source>
        <dbReference type="Pfam" id="PF04563"/>
    </source>
</evidence>
<dbReference type="InterPro" id="IPR007644">
    <property type="entry name" value="RNA_pol_bsu_protrusion"/>
</dbReference>
<comment type="function">
    <text evidence="6 8">DNA-dependent RNA polymerase catalyzes the transcription of DNA into RNA using the four ribonucleoside triphosphates as substrates.</text>
</comment>
<dbReference type="Gene3D" id="3.90.1100.10">
    <property type="match status" value="2"/>
</dbReference>
<keyword evidence="3 6" id="KW-0548">Nucleotidyltransferase</keyword>
<dbReference type="EMBL" id="UAPV01000001">
    <property type="protein sequence ID" value="SPT68946.1"/>
    <property type="molecule type" value="Genomic_DNA"/>
</dbReference>
<evidence type="ECO:0000256" key="2">
    <source>
        <dbReference type="ARBA" id="ARBA00022679"/>
    </source>
</evidence>
<dbReference type="Gene3D" id="2.30.150.10">
    <property type="entry name" value="DNA-directed RNA polymerase, beta subunit, external 1 domain"/>
    <property type="match status" value="1"/>
</dbReference>
<keyword evidence="16" id="KW-1185">Reference proteome</keyword>
<evidence type="ECO:0000256" key="8">
    <source>
        <dbReference type="RuleBase" id="RU363031"/>
    </source>
</evidence>
<feature type="domain" description="RNA polymerase Rpb2" evidence="10">
    <location>
        <begin position="1414"/>
        <end position="1488"/>
    </location>
</feature>
<dbReference type="NCBIfam" id="TIGR02013">
    <property type="entry name" value="rpoB"/>
    <property type="match status" value="1"/>
</dbReference>
<evidence type="ECO:0000256" key="5">
    <source>
        <dbReference type="ARBA" id="ARBA00048552"/>
    </source>
</evidence>
<comment type="catalytic activity">
    <reaction evidence="5 6 8">
        <text>RNA(n) + a ribonucleoside 5'-triphosphate = RNA(n+1) + diphosphate</text>
        <dbReference type="Rhea" id="RHEA:21248"/>
        <dbReference type="Rhea" id="RHEA-COMP:14527"/>
        <dbReference type="Rhea" id="RHEA-COMP:17342"/>
        <dbReference type="ChEBI" id="CHEBI:33019"/>
        <dbReference type="ChEBI" id="CHEBI:61557"/>
        <dbReference type="ChEBI" id="CHEBI:140395"/>
        <dbReference type="EC" id="2.7.7.6"/>
    </reaction>
</comment>
<evidence type="ECO:0000313" key="15">
    <source>
        <dbReference type="EMBL" id="SPT68946.1"/>
    </source>
</evidence>
<comment type="subunit">
    <text evidence="6 8">The RNAP catalytic core consists of 2 alpha, 1 beta, 1 beta' and 1 omega subunit. When a sigma factor is associated with the core the holoenzyme is formed, which can initiate transcription.</text>
</comment>
<dbReference type="GO" id="GO:0006351">
    <property type="term" value="P:DNA-templated transcription"/>
    <property type="evidence" value="ECO:0007669"/>
    <property type="project" value="UniProtKB-UniRule"/>
</dbReference>
<reference evidence="15 16" key="1">
    <citation type="submission" date="2018-06" db="EMBL/GenBank/DDBJ databases">
        <authorList>
            <consortium name="Pathogen Informatics"/>
            <person name="Doyle S."/>
        </authorList>
    </citation>
    <scope>NUCLEOTIDE SEQUENCE [LARGE SCALE GENOMIC DNA]</scope>
    <source>
        <strain evidence="15 16">NCTC13093</strain>
    </source>
</reference>
<evidence type="ECO:0000259" key="14">
    <source>
        <dbReference type="Pfam" id="PF10385"/>
    </source>
</evidence>
<accession>A0A2X0V753</accession>
<dbReference type="GO" id="GO:0000428">
    <property type="term" value="C:DNA-directed RNA polymerase complex"/>
    <property type="evidence" value="ECO:0007669"/>
    <property type="project" value="UniProtKB-KW"/>
</dbReference>
<dbReference type="FunFam" id="2.40.50.150:FF:000001">
    <property type="entry name" value="DNA-directed RNA polymerase subunit beta"/>
    <property type="match status" value="1"/>
</dbReference>
<feature type="domain" description="RNA polymerase Rpb2" evidence="11">
    <location>
        <begin position="151"/>
        <end position="240"/>
    </location>
</feature>
<dbReference type="Pfam" id="PF04565">
    <property type="entry name" value="RNA_pol_Rpb2_3"/>
    <property type="match status" value="1"/>
</dbReference>
<feature type="domain" description="DNA-directed RNA polymerase beta subunit external 1" evidence="14">
    <location>
        <begin position="739"/>
        <end position="804"/>
    </location>
</feature>
<dbReference type="Pfam" id="PF04560">
    <property type="entry name" value="RNA_pol_Rpb2_7"/>
    <property type="match status" value="1"/>
</dbReference>
<dbReference type="PROSITE" id="PS01166">
    <property type="entry name" value="RNA_POL_BETA"/>
    <property type="match status" value="1"/>
</dbReference>
<evidence type="ECO:0000256" key="4">
    <source>
        <dbReference type="ARBA" id="ARBA00023163"/>
    </source>
</evidence>
<evidence type="ECO:0000259" key="10">
    <source>
        <dbReference type="Pfam" id="PF04560"/>
    </source>
</evidence>
<dbReference type="Gene3D" id="2.40.270.10">
    <property type="entry name" value="DNA-directed RNA polymerase, subunit 2, domain 6"/>
    <property type="match status" value="1"/>
</dbReference>
<dbReference type="InterPro" id="IPR037033">
    <property type="entry name" value="DNA-dir_RNAP_su2_hyb_sf"/>
</dbReference>
<dbReference type="FunFam" id="2.40.50.100:FF:000006">
    <property type="entry name" value="DNA-directed RNA polymerase subunit beta"/>
    <property type="match status" value="1"/>
</dbReference>
<dbReference type="InterPro" id="IPR007120">
    <property type="entry name" value="DNA-dir_RNAP_su2_dom"/>
</dbReference>
<dbReference type="PANTHER" id="PTHR20856">
    <property type="entry name" value="DNA-DIRECTED RNA POLYMERASE I SUBUNIT 2"/>
    <property type="match status" value="1"/>
</dbReference>
<organism evidence="15 16">
    <name type="scientific">Anaerobiospirillum thomasii</name>
    <dbReference type="NCBI Taxonomy" id="179995"/>
    <lineage>
        <taxon>Bacteria</taxon>
        <taxon>Pseudomonadati</taxon>
        <taxon>Pseudomonadota</taxon>
        <taxon>Gammaproteobacteria</taxon>
        <taxon>Aeromonadales</taxon>
        <taxon>Succinivibrionaceae</taxon>
        <taxon>Anaerobiospirillum</taxon>
    </lineage>
</organism>
<dbReference type="GO" id="GO:0003677">
    <property type="term" value="F:DNA binding"/>
    <property type="evidence" value="ECO:0007669"/>
    <property type="project" value="UniProtKB-UniRule"/>
</dbReference>
<dbReference type="EC" id="2.7.7.6" evidence="6 8"/>
<keyword evidence="2 6" id="KW-0808">Transferase</keyword>
<dbReference type="GO" id="GO:0003899">
    <property type="term" value="F:DNA-directed RNA polymerase activity"/>
    <property type="evidence" value="ECO:0007669"/>
    <property type="project" value="UniProtKB-UniRule"/>
</dbReference>
<evidence type="ECO:0000259" key="9">
    <source>
        <dbReference type="Pfam" id="PF00562"/>
    </source>
</evidence>
<evidence type="ECO:0000259" key="11">
    <source>
        <dbReference type="Pfam" id="PF04561"/>
    </source>
</evidence>
<feature type="domain" description="RNA polymerase Rpb2" evidence="11">
    <location>
        <begin position="568"/>
        <end position="602"/>
    </location>
</feature>
<dbReference type="InterPro" id="IPR007641">
    <property type="entry name" value="RNA_pol_Rpb2_7"/>
</dbReference>
<dbReference type="InterPro" id="IPR037034">
    <property type="entry name" value="RNA_pol_Rpb2_2_sf"/>
</dbReference>
<dbReference type="Gene3D" id="3.90.1110.10">
    <property type="entry name" value="RNA polymerase Rpb2, domain 2"/>
    <property type="match status" value="1"/>
</dbReference>
<dbReference type="FunFam" id="2.40.270.10:FF:000004">
    <property type="entry name" value="DNA-directed RNA polymerase subunit beta"/>
    <property type="match status" value="1"/>
</dbReference>
<dbReference type="SUPFAM" id="SSF64484">
    <property type="entry name" value="beta and beta-prime subunits of DNA dependent RNA-polymerase"/>
    <property type="match status" value="1"/>
</dbReference>
<protein>
    <recommendedName>
        <fullName evidence="6 8">DNA-directed RNA polymerase subunit beta</fullName>
        <shortName evidence="6">RNAP subunit beta</shortName>
        <ecNumber evidence="6 8">2.7.7.6</ecNumber>
    </recommendedName>
    <alternativeName>
        <fullName evidence="6">RNA polymerase subunit beta</fullName>
    </alternativeName>
    <alternativeName>
        <fullName evidence="6">Transcriptase subunit beta</fullName>
    </alternativeName>
</protein>
<proteinExistence type="inferred from homology"/>
<dbReference type="Gene3D" id="2.40.50.100">
    <property type="match status" value="1"/>
</dbReference>
<dbReference type="CDD" id="cd00653">
    <property type="entry name" value="RNA_pol_B_RPB2"/>
    <property type="match status" value="1"/>
</dbReference>
<evidence type="ECO:0000256" key="7">
    <source>
        <dbReference type="RuleBase" id="RU000434"/>
    </source>
</evidence>
<gene>
    <name evidence="6 15" type="primary">rpoB</name>
    <name evidence="15" type="ORF">NCTC13093_00296</name>
</gene>
<dbReference type="Pfam" id="PF04563">
    <property type="entry name" value="RNA_pol_Rpb2_1"/>
    <property type="match status" value="1"/>
</dbReference>
<evidence type="ECO:0000313" key="16">
    <source>
        <dbReference type="Proteomes" id="UP000250086"/>
    </source>
</evidence>
<dbReference type="GO" id="GO:0032549">
    <property type="term" value="F:ribonucleoside binding"/>
    <property type="evidence" value="ECO:0007669"/>
    <property type="project" value="InterPro"/>
</dbReference>
<evidence type="ECO:0000256" key="1">
    <source>
        <dbReference type="ARBA" id="ARBA00022478"/>
    </source>
</evidence>
<dbReference type="InterPro" id="IPR007645">
    <property type="entry name" value="RNA_pol_Rpb2_3"/>
</dbReference>
<dbReference type="HAMAP" id="MF_01321">
    <property type="entry name" value="RNApol_bact_RpoB"/>
    <property type="match status" value="1"/>
</dbReference>
<name>A0A2X0V753_9GAMM</name>
<dbReference type="InterPro" id="IPR007121">
    <property type="entry name" value="RNA_pol_bsu_CS"/>
</dbReference>
<dbReference type="InterPro" id="IPR019462">
    <property type="entry name" value="DNA-dir_RNA_pol_bsu_external_1"/>
</dbReference>
<comment type="similarity">
    <text evidence="6 7">Belongs to the RNA polymerase beta chain family.</text>
</comment>
<dbReference type="Pfam" id="PF04561">
    <property type="entry name" value="RNA_pol_Rpb2_2"/>
    <property type="match status" value="2"/>
</dbReference>
<dbReference type="Gene3D" id="3.90.1800.10">
    <property type="entry name" value="RNA polymerase alpha subunit dimerisation domain"/>
    <property type="match status" value="1"/>
</dbReference>
<dbReference type="Pfam" id="PF10385">
    <property type="entry name" value="RNA_pol_Rpb2_45"/>
    <property type="match status" value="1"/>
</dbReference>
<dbReference type="Proteomes" id="UP000250086">
    <property type="component" value="Unassembled WGS sequence"/>
</dbReference>
<dbReference type="Pfam" id="PF00562">
    <property type="entry name" value="RNA_pol_Rpb2_6"/>
    <property type="match status" value="1"/>
</dbReference>
<dbReference type="NCBIfam" id="NF001616">
    <property type="entry name" value="PRK00405.1"/>
    <property type="match status" value="1"/>
</dbReference>
<feature type="domain" description="RNA polymerase beta subunit protrusion" evidence="12">
    <location>
        <begin position="27"/>
        <end position="647"/>
    </location>
</feature>
<dbReference type="InterPro" id="IPR042107">
    <property type="entry name" value="DNA-dir_RNA_pol_bsu_ext_1_sf"/>
</dbReference>
<feature type="domain" description="DNA-directed RNA polymerase subunit 2 hybrid-binding" evidence="9">
    <location>
        <begin position="865"/>
        <end position="1412"/>
    </location>
</feature>
<keyword evidence="4 6" id="KW-0804">Transcription</keyword>